<comment type="caution">
    <text evidence="2">The sequence shown here is derived from an EMBL/GenBank/DDBJ whole genome shotgun (WGS) entry which is preliminary data.</text>
</comment>
<evidence type="ECO:0008006" key="4">
    <source>
        <dbReference type="Google" id="ProtNLM"/>
    </source>
</evidence>
<feature type="transmembrane region" description="Helical" evidence="1">
    <location>
        <begin position="7"/>
        <end position="24"/>
    </location>
</feature>
<sequence length="627" mass="69118">MEIRKTIPIYALIVLIVSFNAFAYHEGLIERFGRDGAGLLQGAAAPCVSANFNFTVGDLWYPAVYTVGLTLETGYYPGSSGDLQIFQGGPWAGGFVVEADAGQPWTAIGTFDQLDFLMYDSVCSGFDVAQPSHNYIEVSSTFDTYYSPMDLGVEHTLTYKMWGDPQLDDFVIIQADLKFNKAVRHFWWGWLNDCDIGNNSLPDYYYDDLTGYDSQTGVAYMYDDDGDPVAESDPTSKLLSPTHVGQVLIAAPPPGGAITEAITTNVTWETFSWWDWNNDVTSGASAYDRMATGQIKESPPDTPFDYRIMTAVGPYEAEAGDQATIVFAIVFGDGYDHSYWTRRAQAGAEISAMGTLADHVEMAKAFYANGLELDDPAPAAPDLAEPLLDGREVELGWRSASEEDDDFAGYRVYRSLVSNVGPWNLIGDYAGRPFTNSHVDTLRIGFPTFYLTTAYDIAGNESTTGSMFTKTVDGVYATTQPTDYTGDCEDYCAAECQGCPDCYQRCLQSCMADRLDNPLDNILVAPNPYRGSAAWERQDYESRISFYNLPKRCTIYIHSMTGELVNTVPHNMAGDPDPDPPGTETGGESWDMLTFNYQSIASGIYIYRVVSPDYGEKIGKFAVIKGE</sequence>
<evidence type="ECO:0000313" key="2">
    <source>
        <dbReference type="EMBL" id="MFC1800053.1"/>
    </source>
</evidence>
<dbReference type="InterPro" id="IPR013783">
    <property type="entry name" value="Ig-like_fold"/>
</dbReference>
<keyword evidence="1" id="KW-0472">Membrane</keyword>
<keyword evidence="1" id="KW-1133">Transmembrane helix</keyword>
<reference evidence="2 3" key="1">
    <citation type="submission" date="2024-09" db="EMBL/GenBank/DDBJ databases">
        <authorList>
            <person name="D'Angelo T."/>
        </authorList>
    </citation>
    <scope>NUCLEOTIDE SEQUENCE [LARGE SCALE GENOMIC DNA]</scope>
    <source>
        <strain evidence="2">SAG AM-311-F02</strain>
    </source>
</reference>
<proteinExistence type="predicted"/>
<protein>
    <recommendedName>
        <fullName evidence="4">Fibronectin type-III domain-containing protein</fullName>
    </recommendedName>
</protein>
<keyword evidence="3" id="KW-1185">Reference proteome</keyword>
<dbReference type="Proteomes" id="UP001594288">
    <property type="component" value="Unassembled WGS sequence"/>
</dbReference>
<accession>A0ABV6YPU5</accession>
<name>A0ABV6YPU5_UNCEI</name>
<keyword evidence="1" id="KW-0812">Transmembrane</keyword>
<dbReference type="EMBL" id="JBHPEI010000060">
    <property type="protein sequence ID" value="MFC1800053.1"/>
    <property type="molecule type" value="Genomic_DNA"/>
</dbReference>
<evidence type="ECO:0000313" key="3">
    <source>
        <dbReference type="Proteomes" id="UP001594288"/>
    </source>
</evidence>
<gene>
    <name evidence="2" type="ORF">ACFL2Z_03975</name>
</gene>
<evidence type="ECO:0000256" key="1">
    <source>
        <dbReference type="SAM" id="Phobius"/>
    </source>
</evidence>
<organism evidence="2 3">
    <name type="scientific">Eiseniibacteriota bacterium</name>
    <dbReference type="NCBI Taxonomy" id="2212470"/>
    <lineage>
        <taxon>Bacteria</taxon>
        <taxon>Candidatus Eiseniibacteriota</taxon>
    </lineage>
</organism>
<dbReference type="Gene3D" id="2.60.40.10">
    <property type="entry name" value="Immunoglobulins"/>
    <property type="match status" value="1"/>
</dbReference>